<keyword evidence="9" id="KW-1185">Reference proteome</keyword>
<keyword evidence="3" id="KW-0862">Zinc</keyword>
<protein>
    <recommendedName>
        <fullName evidence="7">THAP-type domain-containing protein</fullName>
    </recommendedName>
</protein>
<evidence type="ECO:0000256" key="5">
    <source>
        <dbReference type="PROSITE-ProRule" id="PRU00309"/>
    </source>
</evidence>
<evidence type="ECO:0000313" key="8">
    <source>
        <dbReference type="EMBL" id="KAJ8956351.1"/>
    </source>
</evidence>
<comment type="caution">
    <text evidence="8">The sequence shown here is derived from an EMBL/GenBank/DDBJ whole genome shotgun (WGS) entry which is preliminary data.</text>
</comment>
<evidence type="ECO:0000256" key="3">
    <source>
        <dbReference type="ARBA" id="ARBA00022833"/>
    </source>
</evidence>
<sequence length="515" mass="58230">MWSPMEKCWVPNCSNSKDRWYTKNFFPLPSSPRYREIWLALAGKRSAGLEEAIYFCQDHFDPNDVETYMDKFMYLKATATPYFNMPERICRTCMSKIIDGDTFCVLSSKVPCTTPLDIKSELLTCRPEPLQQVLSFCIPELNIPQDPLPLACYKCYHTVWLFYIFKLTCNAVEKNMLGKMTAASYGHVVVCRSCNTNSGTTFFHLKEETPLGKILKKMFLNSHPAGVVPLKVCLKCWNTLNRLQKFHDQCLLVEQKLQLYPAPNQPRHLPAPNESPISNIYIPPCPSGDNANYQPRQGNLRDIRRAVPPYQSTSRALPPPYQILDHAGPPACSTSASVIRFSGKLEEGTSLVESHPTLKDQLGANCQGTSSTLESAVGPSSPQSSSTSSSASEHQKMEVNEDGNKIDAKTIVQPPKHRLSLDEKLVLAELMLKHGAALKTEASSKAQFEAWVTIVREFLELGHERPLENIQRTWRCMKKRAELESRTVGPATRVDQLVMDYLRAPRSRYQTHHCR</sequence>
<evidence type="ECO:0000256" key="1">
    <source>
        <dbReference type="ARBA" id="ARBA00022723"/>
    </source>
</evidence>
<proteinExistence type="predicted"/>
<dbReference type="GO" id="GO:0008270">
    <property type="term" value="F:zinc ion binding"/>
    <property type="evidence" value="ECO:0007669"/>
    <property type="project" value="UniProtKB-KW"/>
</dbReference>
<keyword evidence="4 5" id="KW-0238">DNA-binding</keyword>
<dbReference type="AlphaFoldDB" id="A0AAV8YZM1"/>
<feature type="region of interest" description="Disordered" evidence="6">
    <location>
        <begin position="360"/>
        <end position="407"/>
    </location>
</feature>
<evidence type="ECO:0000256" key="6">
    <source>
        <dbReference type="SAM" id="MobiDB-lite"/>
    </source>
</evidence>
<dbReference type="Pfam" id="PF05485">
    <property type="entry name" value="THAP"/>
    <property type="match status" value="1"/>
</dbReference>
<dbReference type="GO" id="GO:0003677">
    <property type="term" value="F:DNA binding"/>
    <property type="evidence" value="ECO:0007669"/>
    <property type="project" value="UniProtKB-UniRule"/>
</dbReference>
<dbReference type="Proteomes" id="UP001162162">
    <property type="component" value="Unassembled WGS sequence"/>
</dbReference>
<gene>
    <name evidence="8" type="ORF">NQ318_015089</name>
</gene>
<accession>A0AAV8YZM1</accession>
<dbReference type="PROSITE" id="PS50950">
    <property type="entry name" value="ZF_THAP"/>
    <property type="match status" value="1"/>
</dbReference>
<dbReference type="InterPro" id="IPR012934">
    <property type="entry name" value="Znf_AD"/>
</dbReference>
<keyword evidence="1" id="KW-0479">Metal-binding</keyword>
<dbReference type="SMART" id="SM00980">
    <property type="entry name" value="THAP"/>
    <property type="match status" value="1"/>
</dbReference>
<evidence type="ECO:0000256" key="2">
    <source>
        <dbReference type="ARBA" id="ARBA00022771"/>
    </source>
</evidence>
<feature type="compositionally biased region" description="Low complexity" evidence="6">
    <location>
        <begin position="375"/>
        <end position="392"/>
    </location>
</feature>
<evidence type="ECO:0000256" key="4">
    <source>
        <dbReference type="ARBA" id="ARBA00023125"/>
    </source>
</evidence>
<feature type="compositionally biased region" description="Polar residues" evidence="6">
    <location>
        <begin position="364"/>
        <end position="374"/>
    </location>
</feature>
<name>A0AAV8YZM1_9CUCU</name>
<feature type="compositionally biased region" description="Basic and acidic residues" evidence="6">
    <location>
        <begin position="393"/>
        <end position="407"/>
    </location>
</feature>
<dbReference type="SUPFAM" id="SSF57716">
    <property type="entry name" value="Glucocorticoid receptor-like (DNA-binding domain)"/>
    <property type="match status" value="1"/>
</dbReference>
<dbReference type="SMART" id="SM00868">
    <property type="entry name" value="zf-AD"/>
    <property type="match status" value="2"/>
</dbReference>
<organism evidence="8 9">
    <name type="scientific">Aromia moschata</name>
    <dbReference type="NCBI Taxonomy" id="1265417"/>
    <lineage>
        <taxon>Eukaryota</taxon>
        <taxon>Metazoa</taxon>
        <taxon>Ecdysozoa</taxon>
        <taxon>Arthropoda</taxon>
        <taxon>Hexapoda</taxon>
        <taxon>Insecta</taxon>
        <taxon>Pterygota</taxon>
        <taxon>Neoptera</taxon>
        <taxon>Endopterygota</taxon>
        <taxon>Coleoptera</taxon>
        <taxon>Polyphaga</taxon>
        <taxon>Cucujiformia</taxon>
        <taxon>Chrysomeloidea</taxon>
        <taxon>Cerambycidae</taxon>
        <taxon>Cerambycinae</taxon>
        <taxon>Callichromatini</taxon>
        <taxon>Aromia</taxon>
    </lineage>
</organism>
<evidence type="ECO:0000313" key="9">
    <source>
        <dbReference type="Proteomes" id="UP001162162"/>
    </source>
</evidence>
<dbReference type="GO" id="GO:0005634">
    <property type="term" value="C:nucleus"/>
    <property type="evidence" value="ECO:0007669"/>
    <property type="project" value="InterPro"/>
</dbReference>
<dbReference type="EMBL" id="JAPWTK010000031">
    <property type="protein sequence ID" value="KAJ8956351.1"/>
    <property type="molecule type" value="Genomic_DNA"/>
</dbReference>
<keyword evidence="2 5" id="KW-0863">Zinc-finger</keyword>
<dbReference type="InterPro" id="IPR006612">
    <property type="entry name" value="THAP_Znf"/>
</dbReference>
<reference evidence="8" key="1">
    <citation type="journal article" date="2023" name="Insect Mol. Biol.">
        <title>Genome sequencing provides insights into the evolution of gene families encoding plant cell wall-degrading enzymes in longhorned beetles.</title>
        <authorList>
            <person name="Shin N.R."/>
            <person name="Okamura Y."/>
            <person name="Kirsch R."/>
            <person name="Pauchet Y."/>
        </authorList>
    </citation>
    <scope>NUCLEOTIDE SEQUENCE</scope>
    <source>
        <strain evidence="8">AMC_N1</strain>
    </source>
</reference>
<evidence type="ECO:0000259" key="7">
    <source>
        <dbReference type="PROSITE" id="PS50950"/>
    </source>
</evidence>
<feature type="domain" description="THAP-type" evidence="7">
    <location>
        <begin position="5"/>
        <end position="84"/>
    </location>
</feature>